<organism evidence="3 4">
    <name type="scientific">Gemmata obscuriglobus</name>
    <dbReference type="NCBI Taxonomy" id="114"/>
    <lineage>
        <taxon>Bacteria</taxon>
        <taxon>Pseudomonadati</taxon>
        <taxon>Planctomycetota</taxon>
        <taxon>Planctomycetia</taxon>
        <taxon>Gemmatales</taxon>
        <taxon>Gemmataceae</taxon>
        <taxon>Gemmata</taxon>
    </lineage>
</organism>
<feature type="compositionally biased region" description="Basic residues" evidence="1">
    <location>
        <begin position="726"/>
        <end position="735"/>
    </location>
</feature>
<dbReference type="AlphaFoldDB" id="A0A2Z3H2N0"/>
<dbReference type="Gene3D" id="3.90.1530.30">
    <property type="match status" value="1"/>
</dbReference>
<proteinExistence type="predicted"/>
<feature type="compositionally biased region" description="Low complexity" evidence="1">
    <location>
        <begin position="13"/>
        <end position="24"/>
    </location>
</feature>
<name>A0A2Z3H2N0_9BACT</name>
<dbReference type="RefSeq" id="WP_109570742.1">
    <property type="nucleotide sequence ID" value="NZ_CP025958.1"/>
</dbReference>
<dbReference type="GO" id="GO:0005694">
    <property type="term" value="C:chromosome"/>
    <property type="evidence" value="ECO:0007669"/>
    <property type="project" value="TreeGrafter"/>
</dbReference>
<evidence type="ECO:0000313" key="3">
    <source>
        <dbReference type="EMBL" id="AWM35864.1"/>
    </source>
</evidence>
<evidence type="ECO:0000313" key="4">
    <source>
        <dbReference type="Proteomes" id="UP000245802"/>
    </source>
</evidence>
<accession>A0A2Z3H2N0</accession>
<dbReference type="InterPro" id="IPR050336">
    <property type="entry name" value="Chromosome_partition/occlusion"/>
</dbReference>
<dbReference type="Pfam" id="PF02195">
    <property type="entry name" value="ParB_N"/>
    <property type="match status" value="1"/>
</dbReference>
<protein>
    <recommendedName>
        <fullName evidence="2">ParB-like N-terminal domain-containing protein</fullName>
    </recommendedName>
</protein>
<dbReference type="InterPro" id="IPR036086">
    <property type="entry name" value="ParB/Sulfiredoxin_sf"/>
</dbReference>
<evidence type="ECO:0000259" key="2">
    <source>
        <dbReference type="SMART" id="SM00470"/>
    </source>
</evidence>
<gene>
    <name evidence="3" type="ORF">C1280_01735</name>
</gene>
<keyword evidence="4" id="KW-1185">Reference proteome</keyword>
<sequence>MAKKTNPVPAPAPEVRAPAPERAPVGPPATSGPEIVEDVPLAAVAPCPFNVRRHFDPADLASLADSIRALGLKEPLLVRPVGRAGGPAPEWNGYSWIYLGEPAYELADGERRFRALALIHQAGGDIGKAPRPNEVPVIVRPMTDEAVRAVMLVSREQSRDLRTSELVAGYTALAEGRTVEQLAEFLGRKNEIAHVRGVLKLARLPGWALAAIDAGKLKPASAVLVAGLHSEPSRKRAAACAILGFHHADEEVDAFIADHFDRGEDPTELEDWDYDGPLTYRELKDLLASEFQRELKSAPFPRQALDLLEGVGSCDACPKRAGNDPDAVEAKVRADMCLDPECYRAKEEVWNTRVVEAAKASGKTILSKKDAEKLFNRYGDDSLAYRSGYVDLAATCYQDKEKRTYGALLKGHVADDQVAIAVGPKTGKPFELVKEDLADTVLKAKYKIGVRSSLSGSNDKWLKEQRERKKKAELGRAAAAVANGLVAARVKEKLPPGFPVFQGGVPLLQHVAATVASFGGSDVCRAVAKRRGLPLKDPHAHREAVSALAFTLAEPRDLIALIAELAATYRTLSWASEYARDNVSKEERAFFAAFGIDRKTLTQDAAAEKKAAKASKKKDKKKSAGGGVPAPAPVALVTWDGVPNFPEQAAAHLATKGVNTVADLDAVVERLKRGDGGAARPNGAANRYTALKELGVPPDVVYQAGDALVDWESARSAPAAAAAPKPKGKRKAGAA</sequence>
<dbReference type="InterPro" id="IPR003115">
    <property type="entry name" value="ParB_N"/>
</dbReference>
<dbReference type="OrthoDB" id="9802051at2"/>
<dbReference type="Proteomes" id="UP000245802">
    <property type="component" value="Chromosome"/>
</dbReference>
<feature type="compositionally biased region" description="Low complexity" evidence="1">
    <location>
        <begin position="714"/>
        <end position="725"/>
    </location>
</feature>
<dbReference type="Gene3D" id="1.10.10.2830">
    <property type="match status" value="1"/>
</dbReference>
<feature type="region of interest" description="Disordered" evidence="1">
    <location>
        <begin position="1"/>
        <end position="31"/>
    </location>
</feature>
<dbReference type="SUPFAM" id="SSF110849">
    <property type="entry name" value="ParB/Sulfiredoxin"/>
    <property type="match status" value="1"/>
</dbReference>
<dbReference type="GO" id="GO:0007059">
    <property type="term" value="P:chromosome segregation"/>
    <property type="evidence" value="ECO:0007669"/>
    <property type="project" value="TreeGrafter"/>
</dbReference>
<dbReference type="PANTHER" id="PTHR33375">
    <property type="entry name" value="CHROMOSOME-PARTITIONING PROTEIN PARB-RELATED"/>
    <property type="match status" value="1"/>
</dbReference>
<feature type="region of interest" description="Disordered" evidence="1">
    <location>
        <begin position="714"/>
        <end position="735"/>
    </location>
</feature>
<dbReference type="SUPFAM" id="SSF109709">
    <property type="entry name" value="KorB DNA-binding domain-like"/>
    <property type="match status" value="1"/>
</dbReference>
<dbReference type="PANTHER" id="PTHR33375:SF1">
    <property type="entry name" value="CHROMOSOME-PARTITIONING PROTEIN PARB-RELATED"/>
    <property type="match status" value="1"/>
</dbReference>
<dbReference type="EMBL" id="CP025958">
    <property type="protein sequence ID" value="AWM35864.1"/>
    <property type="molecule type" value="Genomic_DNA"/>
</dbReference>
<evidence type="ECO:0000256" key="1">
    <source>
        <dbReference type="SAM" id="MobiDB-lite"/>
    </source>
</evidence>
<feature type="domain" description="ParB-like N-terminal" evidence="2">
    <location>
        <begin position="37"/>
        <end position="156"/>
    </location>
</feature>
<reference evidence="3 4" key="1">
    <citation type="submission" date="2018-01" db="EMBL/GenBank/DDBJ databases">
        <title>G. obscuriglobus.</title>
        <authorList>
            <person name="Franke J."/>
            <person name="Blomberg W."/>
            <person name="Selmecki A."/>
        </authorList>
    </citation>
    <scope>NUCLEOTIDE SEQUENCE [LARGE SCALE GENOMIC DNA]</scope>
    <source>
        <strain evidence="3 4">DSM 5831</strain>
    </source>
</reference>
<dbReference type="SMART" id="SM00470">
    <property type="entry name" value="ParB"/>
    <property type="match status" value="1"/>
</dbReference>
<dbReference type="KEGG" id="gog:C1280_01735"/>